<keyword evidence="2" id="KW-1185">Reference proteome</keyword>
<evidence type="ECO:0000313" key="2">
    <source>
        <dbReference type="Proteomes" id="UP000482960"/>
    </source>
</evidence>
<protein>
    <submittedName>
        <fullName evidence="1">Uncharacterized protein</fullName>
    </submittedName>
</protein>
<dbReference type="RefSeq" id="WP_173083159.1">
    <property type="nucleotide sequence ID" value="NZ_BAABJB010000021.1"/>
</dbReference>
<reference evidence="1 2" key="1">
    <citation type="submission" date="2020-03" db="EMBL/GenBank/DDBJ databases">
        <title>Whole genome shotgun sequence of Phytohabitans rumicis NBRC 108638.</title>
        <authorList>
            <person name="Komaki H."/>
            <person name="Tamura T."/>
        </authorList>
    </citation>
    <scope>NUCLEOTIDE SEQUENCE [LARGE SCALE GENOMIC DNA]</scope>
    <source>
        <strain evidence="1 2">NBRC 108638</strain>
    </source>
</reference>
<evidence type="ECO:0000313" key="1">
    <source>
        <dbReference type="EMBL" id="GFJ95544.1"/>
    </source>
</evidence>
<sequence length="136" mass="13855">MSITLSDQDKTTLRTAAYGAITLLSAAGAAGGSPHKIATNGSIALASATGLVGHVLAEYPKGKDLNGKSVAEIADRVLPALTAATSLLKQQDPAEADNFRSTVIVAIEAATRAHKDEPSPTMADMTRKITAALDAA</sequence>
<dbReference type="AlphaFoldDB" id="A0A6V8LH19"/>
<accession>A0A6V8LH19</accession>
<gene>
    <name evidence="1" type="ORF">Prum_091860</name>
</gene>
<organism evidence="1 2">
    <name type="scientific">Phytohabitans rumicis</name>
    <dbReference type="NCBI Taxonomy" id="1076125"/>
    <lineage>
        <taxon>Bacteria</taxon>
        <taxon>Bacillati</taxon>
        <taxon>Actinomycetota</taxon>
        <taxon>Actinomycetes</taxon>
        <taxon>Micromonosporales</taxon>
        <taxon>Micromonosporaceae</taxon>
    </lineage>
</organism>
<proteinExistence type="predicted"/>
<reference evidence="1 2" key="2">
    <citation type="submission" date="2020-03" db="EMBL/GenBank/DDBJ databases">
        <authorList>
            <person name="Ichikawa N."/>
            <person name="Kimura A."/>
            <person name="Kitahashi Y."/>
            <person name="Uohara A."/>
        </authorList>
    </citation>
    <scope>NUCLEOTIDE SEQUENCE [LARGE SCALE GENOMIC DNA]</scope>
    <source>
        <strain evidence="1 2">NBRC 108638</strain>
    </source>
</reference>
<comment type="caution">
    <text evidence="1">The sequence shown here is derived from an EMBL/GenBank/DDBJ whole genome shotgun (WGS) entry which is preliminary data.</text>
</comment>
<name>A0A6V8LH19_9ACTN</name>
<dbReference type="Proteomes" id="UP000482960">
    <property type="component" value="Unassembled WGS sequence"/>
</dbReference>
<dbReference type="EMBL" id="BLPG01000001">
    <property type="protein sequence ID" value="GFJ95544.1"/>
    <property type="molecule type" value="Genomic_DNA"/>
</dbReference>